<protein>
    <submittedName>
        <fullName evidence="2">Uncharacterized protein</fullName>
    </submittedName>
</protein>
<dbReference type="Proteomes" id="UP000202511">
    <property type="component" value="Segment"/>
</dbReference>
<sequence>MNAPRSPVPGRLAKPAARPPGELFNRNGARMCDALGCRRHARVVQVYRGLFVSAMRPPLRASVLASRRIVATPRRVSPKSCFESASTSATCATPCGSLLTLAGSPHVPAQVSRTQRTAIAACKVIALF</sequence>
<reference evidence="2 3" key="1">
    <citation type="journal article" date="2015" name="Parasitol. Res.">
        <title>Viruses in close associations with free-living amoebae.</title>
        <authorList>
            <person name="Scheid P."/>
        </authorList>
    </citation>
    <scope>NUCLEOTIDE SEQUENCE [LARGE SCALE GENOMIC DNA]</scope>
    <source>
        <strain evidence="2">KlaHel</strain>
    </source>
</reference>
<organism evidence="2 3">
    <name type="scientific">Pandoravirus inopinatum</name>
    <dbReference type="NCBI Taxonomy" id="1605721"/>
    <lineage>
        <taxon>Viruses</taxon>
        <taxon>Pandoravirus</taxon>
    </lineage>
</organism>
<dbReference type="KEGG" id="vg:23462610"/>
<evidence type="ECO:0000256" key="1">
    <source>
        <dbReference type="SAM" id="MobiDB-lite"/>
    </source>
</evidence>
<dbReference type="RefSeq" id="YP_009119928.1">
    <property type="nucleotide sequence ID" value="NC_026440.1"/>
</dbReference>
<feature type="region of interest" description="Disordered" evidence="1">
    <location>
        <begin position="1"/>
        <end position="20"/>
    </location>
</feature>
<proteinExistence type="predicted"/>
<accession>A0A0B5IY10</accession>
<evidence type="ECO:0000313" key="2">
    <source>
        <dbReference type="EMBL" id="AJF97693.1"/>
    </source>
</evidence>
<dbReference type="EMBL" id="KP136319">
    <property type="protein sequence ID" value="AJF97693.1"/>
    <property type="molecule type" value="Genomic_DNA"/>
</dbReference>
<dbReference type="GeneID" id="23462610"/>
<evidence type="ECO:0000313" key="3">
    <source>
        <dbReference type="Proteomes" id="UP000202511"/>
    </source>
</evidence>
<name>A0A0B5IY10_9VIRU</name>